<organism evidence="2 3">
    <name type="scientific">Rhinolophus ferrumequinum</name>
    <name type="common">Greater horseshoe bat</name>
    <dbReference type="NCBI Taxonomy" id="59479"/>
    <lineage>
        <taxon>Eukaryota</taxon>
        <taxon>Metazoa</taxon>
        <taxon>Chordata</taxon>
        <taxon>Craniata</taxon>
        <taxon>Vertebrata</taxon>
        <taxon>Euteleostomi</taxon>
        <taxon>Mammalia</taxon>
        <taxon>Eutheria</taxon>
        <taxon>Laurasiatheria</taxon>
        <taxon>Chiroptera</taxon>
        <taxon>Yinpterochiroptera</taxon>
        <taxon>Rhinolophoidea</taxon>
        <taxon>Rhinolophidae</taxon>
        <taxon>Rhinolophinae</taxon>
        <taxon>Rhinolophus</taxon>
    </lineage>
</organism>
<gene>
    <name evidence="2" type="ORF">mRhiFer1_009453</name>
</gene>
<evidence type="ECO:0000256" key="1">
    <source>
        <dbReference type="SAM" id="SignalP"/>
    </source>
</evidence>
<proteinExistence type="predicted"/>
<dbReference type="InterPro" id="IPR000884">
    <property type="entry name" value="TSP1_rpt"/>
</dbReference>
<evidence type="ECO:0000313" key="2">
    <source>
        <dbReference type="EMBL" id="KAF6276101.1"/>
    </source>
</evidence>
<sequence length="191" mass="19991">MGSAPGWWTGSRSTCAAWPPCVAVPLAGTACAPCCAAHHSALEGASVPWRNQTHCYGLPAPRSPNRTGVPCPEFCCPDGLCICFQLVRVGSGECRRQSHCATLTRWERNPDPFPPQVCDGQPDCELAGSSPEEQGCGVWGPWSPWGLCSQTCGPGYRAKAPPMLPSQARSAAALPGPGAPNSGLLHGCLPR</sequence>
<dbReference type="InterPro" id="IPR036383">
    <property type="entry name" value="TSP1_rpt_sf"/>
</dbReference>
<dbReference type="Gene3D" id="2.20.100.10">
    <property type="entry name" value="Thrombospondin type-1 (TSP1) repeat"/>
    <property type="match status" value="1"/>
</dbReference>
<dbReference type="Proteomes" id="UP000585614">
    <property type="component" value="Unassembled WGS sequence"/>
</dbReference>
<dbReference type="SUPFAM" id="SSF82895">
    <property type="entry name" value="TSP-1 type 1 repeat"/>
    <property type="match status" value="1"/>
</dbReference>
<dbReference type="EMBL" id="JACAGC010000026">
    <property type="protein sequence ID" value="KAF6276101.1"/>
    <property type="molecule type" value="Genomic_DNA"/>
</dbReference>
<name>A0A7J7RIW4_RHIFE</name>
<dbReference type="AlphaFoldDB" id="A0A7J7RIW4"/>
<protein>
    <submittedName>
        <fullName evidence="2">Uncharacterized protein</fullName>
    </submittedName>
</protein>
<accession>A0A7J7RIW4</accession>
<evidence type="ECO:0000313" key="3">
    <source>
        <dbReference type="Proteomes" id="UP000585614"/>
    </source>
</evidence>
<feature type="signal peptide" evidence="1">
    <location>
        <begin position="1"/>
        <end position="23"/>
    </location>
</feature>
<dbReference type="PROSITE" id="PS50092">
    <property type="entry name" value="TSP1"/>
    <property type="match status" value="1"/>
</dbReference>
<feature type="chain" id="PRO_5029603500" evidence="1">
    <location>
        <begin position="24"/>
        <end position="191"/>
    </location>
</feature>
<comment type="caution">
    <text evidence="2">The sequence shown here is derived from an EMBL/GenBank/DDBJ whole genome shotgun (WGS) entry which is preliminary data.</text>
</comment>
<keyword evidence="1" id="KW-0732">Signal</keyword>
<reference evidence="2 3" key="1">
    <citation type="journal article" date="2020" name="Nature">
        <title>Six reference-quality genomes reveal evolution of bat adaptations.</title>
        <authorList>
            <person name="Jebb D."/>
            <person name="Huang Z."/>
            <person name="Pippel M."/>
            <person name="Hughes G.M."/>
            <person name="Lavrichenko K."/>
            <person name="Devanna P."/>
            <person name="Winkler S."/>
            <person name="Jermiin L.S."/>
            <person name="Skirmuntt E.C."/>
            <person name="Katzourakis A."/>
            <person name="Burkitt-Gray L."/>
            <person name="Ray D.A."/>
            <person name="Sullivan K.A.M."/>
            <person name="Roscito J.G."/>
            <person name="Kirilenko B.M."/>
            <person name="Davalos L.M."/>
            <person name="Corthals A.P."/>
            <person name="Power M.L."/>
            <person name="Jones G."/>
            <person name="Ransome R.D."/>
            <person name="Dechmann D.K.N."/>
            <person name="Locatelli A.G."/>
            <person name="Puechmaille S.J."/>
            <person name="Fedrigo O."/>
            <person name="Jarvis E.D."/>
            <person name="Hiller M."/>
            <person name="Vernes S.C."/>
            <person name="Myers E.W."/>
            <person name="Teeling E.C."/>
        </authorList>
    </citation>
    <scope>NUCLEOTIDE SEQUENCE [LARGE SCALE GENOMIC DNA]</scope>
    <source>
        <strain evidence="2">MRhiFer1</strain>
        <tissue evidence="2">Lung</tissue>
    </source>
</reference>